<dbReference type="PROSITE" id="PS51354">
    <property type="entry name" value="GLUTAREDOXIN_2"/>
    <property type="match status" value="1"/>
</dbReference>
<keyword evidence="3" id="KW-1185">Reference proteome</keyword>
<proteinExistence type="predicted"/>
<dbReference type="AlphaFoldDB" id="A0AAD1ZI81"/>
<name>A0AAD1ZI81_9LAMI</name>
<dbReference type="Proteomes" id="UP000834106">
    <property type="component" value="Chromosome 9"/>
</dbReference>
<accession>A0AAD1ZI81</accession>
<dbReference type="EMBL" id="OU503044">
    <property type="protein sequence ID" value="CAI9767512.1"/>
    <property type="molecule type" value="Genomic_DNA"/>
</dbReference>
<evidence type="ECO:0000313" key="3">
    <source>
        <dbReference type="Proteomes" id="UP000834106"/>
    </source>
</evidence>
<reference evidence="2" key="1">
    <citation type="submission" date="2023-05" db="EMBL/GenBank/DDBJ databases">
        <authorList>
            <person name="Huff M."/>
        </authorList>
    </citation>
    <scope>NUCLEOTIDE SEQUENCE</scope>
</reference>
<dbReference type="SUPFAM" id="SSF52833">
    <property type="entry name" value="Thioredoxin-like"/>
    <property type="match status" value="1"/>
</dbReference>
<dbReference type="Gene3D" id="3.40.30.10">
    <property type="entry name" value="Glutaredoxin"/>
    <property type="match status" value="1"/>
</dbReference>
<dbReference type="PANTHER" id="PTHR45669:SF28">
    <property type="entry name" value="GLUTAREDOXIN DOMAIN-CONTAINING PROTEIN"/>
    <property type="match status" value="1"/>
</dbReference>
<dbReference type="Pfam" id="PF00462">
    <property type="entry name" value="Glutaredoxin"/>
    <property type="match status" value="1"/>
</dbReference>
<evidence type="ECO:0000313" key="2">
    <source>
        <dbReference type="EMBL" id="CAI9767512.1"/>
    </source>
</evidence>
<gene>
    <name evidence="2" type="ORF">FPE_LOCUS14942</name>
</gene>
<evidence type="ECO:0000259" key="1">
    <source>
        <dbReference type="Pfam" id="PF00462"/>
    </source>
</evidence>
<feature type="domain" description="Glutaredoxin" evidence="1">
    <location>
        <begin position="231"/>
        <end position="297"/>
    </location>
</feature>
<dbReference type="InterPro" id="IPR002109">
    <property type="entry name" value="Glutaredoxin"/>
</dbReference>
<protein>
    <recommendedName>
        <fullName evidence="1">Glutaredoxin domain-containing protein</fullName>
    </recommendedName>
</protein>
<dbReference type="InterPro" id="IPR036249">
    <property type="entry name" value="Thioredoxin-like_sf"/>
</dbReference>
<organism evidence="2 3">
    <name type="scientific">Fraxinus pennsylvanica</name>
    <dbReference type="NCBI Taxonomy" id="56036"/>
    <lineage>
        <taxon>Eukaryota</taxon>
        <taxon>Viridiplantae</taxon>
        <taxon>Streptophyta</taxon>
        <taxon>Embryophyta</taxon>
        <taxon>Tracheophyta</taxon>
        <taxon>Spermatophyta</taxon>
        <taxon>Magnoliopsida</taxon>
        <taxon>eudicotyledons</taxon>
        <taxon>Gunneridae</taxon>
        <taxon>Pentapetalae</taxon>
        <taxon>asterids</taxon>
        <taxon>lamiids</taxon>
        <taxon>Lamiales</taxon>
        <taxon>Oleaceae</taxon>
        <taxon>Oleeae</taxon>
        <taxon>Fraxinus</taxon>
    </lineage>
</organism>
<sequence length="432" mass="48353">MKGVKGRLVKKLMTIKTIGYLKPERFLQVNSFESYVCTSPPKSNSVAPKPLVSIQENPKNVVENDGLKQESEIIDVTELMRDLEDQELEFGDDINDKENVYPGKKSKIPDDFEENKEISILSESKNEVLESTECQKDDENHVPLPEIDVSSFRRPDLDSGSLFDPNLLAAFEQAVMEVKAQEEAERRVPMEEINWQEIDEGPPLKSRKIEEAADPLLEFEEKCPPGGSDTVILYTTGLRGIRKTFNNCHRIRSLLENLMVMFYERDVSMHSEYRDELWKISGEKLVPPRLFIKGRYIGGAAEVLGMHEQGKLKPLLEGIPIAKSEGPCEGCAGISVTYSKIEDSAFGLIETESISKTSGHNPQRKCRDSFCPGLKIDMKKQLINTIIIDSSLSSPEPPGIILANSITEILISSSPHVHCRIAPPLSSALLQQ</sequence>
<dbReference type="PANTHER" id="PTHR45669">
    <property type="entry name" value="GLUTAREDOXIN DOMAIN-CONTAINING CYSTEINE-RICH PROTEIN CG12206-RELATED"/>
    <property type="match status" value="1"/>
</dbReference>